<keyword evidence="5" id="KW-1185">Reference proteome</keyword>
<dbReference type="GO" id="GO:0016787">
    <property type="term" value="F:hydrolase activity"/>
    <property type="evidence" value="ECO:0007669"/>
    <property type="project" value="UniProtKB-KW"/>
</dbReference>
<gene>
    <name evidence="4" type="ORF">IO98_04570</name>
</gene>
<name>A0A084JQT4_9FIRM</name>
<evidence type="ECO:0000256" key="2">
    <source>
        <dbReference type="ARBA" id="ARBA00022801"/>
    </source>
</evidence>
<dbReference type="OrthoDB" id="9794717at2"/>
<proteinExistence type="inferred from homology"/>
<reference evidence="4 5" key="1">
    <citation type="submission" date="2014-07" db="EMBL/GenBank/DDBJ databases">
        <title>Draft genome of Clostridium celerecrescens 152B isolated from sediments associated with methane hydrate from Krishna Godavari basin.</title>
        <authorList>
            <person name="Honkalas V.S."/>
            <person name="Dabir A.P."/>
            <person name="Arora P."/>
            <person name="Dhakephalkar P.K."/>
        </authorList>
    </citation>
    <scope>NUCLEOTIDE SEQUENCE [LARGE SCALE GENOMIC DNA]</scope>
    <source>
        <strain evidence="4 5">152B</strain>
    </source>
</reference>
<dbReference type="InterPro" id="IPR029055">
    <property type="entry name" value="Ntn_hydrolases_N"/>
</dbReference>
<dbReference type="InterPro" id="IPR029132">
    <property type="entry name" value="CBAH/NAAA_C"/>
</dbReference>
<evidence type="ECO:0000313" key="4">
    <source>
        <dbReference type="EMBL" id="KEZ91318.1"/>
    </source>
</evidence>
<evidence type="ECO:0000313" key="5">
    <source>
        <dbReference type="Proteomes" id="UP000028525"/>
    </source>
</evidence>
<protein>
    <submittedName>
        <fullName evidence="4">Penicillin amidase</fullName>
    </submittedName>
</protein>
<dbReference type="RefSeq" id="WP_038278313.1">
    <property type="nucleotide sequence ID" value="NZ_JPME01000006.1"/>
</dbReference>
<evidence type="ECO:0000259" key="3">
    <source>
        <dbReference type="Pfam" id="PF02275"/>
    </source>
</evidence>
<dbReference type="Gene3D" id="3.60.60.10">
    <property type="entry name" value="Penicillin V Acylase, Chain A"/>
    <property type="match status" value="1"/>
</dbReference>
<comment type="similarity">
    <text evidence="1">Belongs to the peptidase C59 family.</text>
</comment>
<dbReference type="PANTHER" id="PTHR35527:SF2">
    <property type="entry name" value="HYDROLASE"/>
    <property type="match status" value="1"/>
</dbReference>
<accession>A0A084JQT4</accession>
<dbReference type="CDD" id="cd00542">
    <property type="entry name" value="Ntn_PVA"/>
    <property type="match status" value="1"/>
</dbReference>
<dbReference type="Pfam" id="PF02275">
    <property type="entry name" value="CBAH"/>
    <property type="match status" value="1"/>
</dbReference>
<dbReference type="PANTHER" id="PTHR35527">
    <property type="entry name" value="CHOLOYLGLYCINE HYDROLASE"/>
    <property type="match status" value="1"/>
</dbReference>
<dbReference type="SUPFAM" id="SSF56235">
    <property type="entry name" value="N-terminal nucleophile aminohydrolases (Ntn hydrolases)"/>
    <property type="match status" value="1"/>
</dbReference>
<dbReference type="InterPro" id="IPR052193">
    <property type="entry name" value="Peptidase_C59"/>
</dbReference>
<sequence>MCTAFTLRSRQGETFFGRNMDFSYDIQPHLYIIPKYYEWDNSLNMEKIHDVYSFIGIGQELEGDLGFFDGVNEMGFAAAALYFAGYAQYDTWQASGDREQIASIDFLHYILGRCADIGDLRQLLKNLSIVGLEDPVTKTVAPLHWMVVDRSGECVVIEQTERGMEVIANSIGVMANSPDYQWHKTNLRNYMEATPYQSEEANWGNVRLTPFGQAGGTQTLPGGYTSPERFVRTAYLKSFIPAPQSRMEAVVSCFHVMESVTIPKGAVVTSRNTYDYTKYTAFINTATCEYFFKTYDNIQVGMASLFENCAQSPELVNLGGL</sequence>
<feature type="domain" description="Choloylglycine hydrolase/NAAA C-terminal" evidence="3">
    <location>
        <begin position="2"/>
        <end position="315"/>
    </location>
</feature>
<comment type="caution">
    <text evidence="4">The sequence shown here is derived from an EMBL/GenBank/DDBJ whole genome shotgun (WGS) entry which is preliminary data.</text>
</comment>
<organism evidence="4 5">
    <name type="scientific">Lacrimispora celerecrescens</name>
    <dbReference type="NCBI Taxonomy" id="29354"/>
    <lineage>
        <taxon>Bacteria</taxon>
        <taxon>Bacillati</taxon>
        <taxon>Bacillota</taxon>
        <taxon>Clostridia</taxon>
        <taxon>Lachnospirales</taxon>
        <taxon>Lachnospiraceae</taxon>
        <taxon>Lacrimispora</taxon>
    </lineage>
</organism>
<dbReference type="Proteomes" id="UP000028525">
    <property type="component" value="Unassembled WGS sequence"/>
</dbReference>
<keyword evidence="2" id="KW-0378">Hydrolase</keyword>
<dbReference type="AlphaFoldDB" id="A0A084JQT4"/>
<dbReference type="EMBL" id="JPME01000006">
    <property type="protein sequence ID" value="KEZ91318.1"/>
    <property type="molecule type" value="Genomic_DNA"/>
</dbReference>
<evidence type="ECO:0000256" key="1">
    <source>
        <dbReference type="ARBA" id="ARBA00006625"/>
    </source>
</evidence>